<keyword evidence="1" id="KW-1133">Transmembrane helix</keyword>
<feature type="transmembrane region" description="Helical" evidence="1">
    <location>
        <begin position="15"/>
        <end position="33"/>
    </location>
</feature>
<comment type="caution">
    <text evidence="2">The sequence shown here is derived from an EMBL/GenBank/DDBJ whole genome shotgun (WGS) entry which is preliminary data.</text>
</comment>
<dbReference type="AlphaFoldDB" id="A0A9X2W4Q4"/>
<protein>
    <submittedName>
        <fullName evidence="2">Uncharacterized protein</fullName>
    </submittedName>
</protein>
<dbReference type="RefSeq" id="WP_259962537.1">
    <property type="nucleotide sequence ID" value="NZ_JAOAMV010000005.1"/>
</dbReference>
<keyword evidence="3" id="KW-1185">Reference proteome</keyword>
<sequence length="77" mass="8311">MKLIDGLRFASDAEVLSLWGAGFAVLAVVCLVMERRRMKRAAINRVGWVPWTGLFLVCVVVAGGLLALGVPSWLRGA</sequence>
<proteinExistence type="predicted"/>
<dbReference type="Proteomes" id="UP001142648">
    <property type="component" value="Unassembled WGS sequence"/>
</dbReference>
<dbReference type="EMBL" id="JAOAMV010000005">
    <property type="protein sequence ID" value="MCT2559631.1"/>
    <property type="molecule type" value="Genomic_DNA"/>
</dbReference>
<evidence type="ECO:0000313" key="3">
    <source>
        <dbReference type="Proteomes" id="UP001142648"/>
    </source>
</evidence>
<evidence type="ECO:0000256" key="1">
    <source>
        <dbReference type="SAM" id="Phobius"/>
    </source>
</evidence>
<gene>
    <name evidence="2" type="ORF">N0B51_11635</name>
</gene>
<keyword evidence="1" id="KW-0472">Membrane</keyword>
<accession>A0A9X2W4Q4</accession>
<reference evidence="2" key="1">
    <citation type="submission" date="2022-09" db="EMBL/GenBank/DDBJ databases">
        <title>The genome sequence of Tsuneonella sp. YG55.</title>
        <authorList>
            <person name="Liu Y."/>
        </authorList>
    </citation>
    <scope>NUCLEOTIDE SEQUENCE</scope>
    <source>
        <strain evidence="2">YG55</strain>
    </source>
</reference>
<feature type="transmembrane region" description="Helical" evidence="1">
    <location>
        <begin position="54"/>
        <end position="74"/>
    </location>
</feature>
<organism evidence="2 3">
    <name type="scientific">Tsuneonella litorea</name>
    <dbReference type="NCBI Taxonomy" id="2976475"/>
    <lineage>
        <taxon>Bacteria</taxon>
        <taxon>Pseudomonadati</taxon>
        <taxon>Pseudomonadota</taxon>
        <taxon>Alphaproteobacteria</taxon>
        <taxon>Sphingomonadales</taxon>
        <taxon>Erythrobacteraceae</taxon>
        <taxon>Tsuneonella</taxon>
    </lineage>
</organism>
<evidence type="ECO:0000313" key="2">
    <source>
        <dbReference type="EMBL" id="MCT2559631.1"/>
    </source>
</evidence>
<name>A0A9X2W4Q4_9SPHN</name>
<keyword evidence="1" id="KW-0812">Transmembrane</keyword>